<dbReference type="AlphaFoldDB" id="A0A7R9P8W2"/>
<feature type="region of interest" description="Disordered" evidence="1">
    <location>
        <begin position="84"/>
        <end position="114"/>
    </location>
</feature>
<accession>A0A7R9P8W2</accession>
<proteinExistence type="predicted"/>
<evidence type="ECO:0000313" key="2">
    <source>
        <dbReference type="EMBL" id="CAD7573905.1"/>
    </source>
</evidence>
<dbReference type="Gene3D" id="3.90.79.10">
    <property type="entry name" value="Nucleoside Triphosphate Pyrophosphohydrolase"/>
    <property type="match status" value="1"/>
</dbReference>
<organism evidence="2">
    <name type="scientific">Timema californicum</name>
    <name type="common">California timema</name>
    <name type="synonym">Walking stick</name>
    <dbReference type="NCBI Taxonomy" id="61474"/>
    <lineage>
        <taxon>Eukaryota</taxon>
        <taxon>Metazoa</taxon>
        <taxon>Ecdysozoa</taxon>
        <taxon>Arthropoda</taxon>
        <taxon>Hexapoda</taxon>
        <taxon>Insecta</taxon>
        <taxon>Pterygota</taxon>
        <taxon>Neoptera</taxon>
        <taxon>Polyneoptera</taxon>
        <taxon>Phasmatodea</taxon>
        <taxon>Timematodea</taxon>
        <taxon>Timematoidea</taxon>
        <taxon>Timematidae</taxon>
        <taxon>Timema</taxon>
    </lineage>
</organism>
<dbReference type="EMBL" id="OE181945">
    <property type="protein sequence ID" value="CAD7573905.1"/>
    <property type="molecule type" value="Genomic_DNA"/>
</dbReference>
<reference evidence="2" key="1">
    <citation type="submission" date="2020-11" db="EMBL/GenBank/DDBJ databases">
        <authorList>
            <person name="Tran Van P."/>
        </authorList>
    </citation>
    <scope>NUCLEOTIDE SEQUENCE</scope>
</reference>
<gene>
    <name evidence="2" type="ORF">TCMB3V08_LOCUS6527</name>
</gene>
<protein>
    <submittedName>
        <fullName evidence="2">(California timema) hypothetical protein</fullName>
    </submittedName>
</protein>
<sequence length="170" mass="18209">MVHPIEIRTSISPSSAVEFNTTSALANYATEAGGSGIGTSGDKQTMFYVEVTDQMKIGSGGGNPKEGELIEVVEMSISEATRYMAQDEVKSPDAPTASVPPATDSPPFRHSTKSPGEGIKIMCGPCRPCVPVTSLGNFLSGRTCRDRRLRHSSHFCVLEHCVSLLNTSWM</sequence>
<name>A0A7R9P8W2_TIMCA</name>
<evidence type="ECO:0000256" key="1">
    <source>
        <dbReference type="SAM" id="MobiDB-lite"/>
    </source>
</evidence>